<gene>
    <name evidence="1" type="ORF">JOM49_001059</name>
</gene>
<sequence>MPRPLDAEKYVNDPCASLTATQQAEFNVTSSRVNSDGKGSGCIWNVGDGSTSPGVSYLTSVETGLSNLYALNDTGWWDRGYFEPTEVDGYPAVYVDLADLRAQGDCGLAVALSDRLFFDVSIRTTKDNDACLGAKNVAEAILQTIKEGA</sequence>
<evidence type="ECO:0000313" key="2">
    <source>
        <dbReference type="Proteomes" id="UP000741013"/>
    </source>
</evidence>
<keyword evidence="2" id="KW-1185">Reference proteome</keyword>
<evidence type="ECO:0000313" key="1">
    <source>
        <dbReference type="EMBL" id="MBP2179533.1"/>
    </source>
</evidence>
<accession>A0ABS4PJI6</accession>
<protein>
    <recommendedName>
        <fullName evidence="3">DUF3558 domain-containing protein</fullName>
    </recommendedName>
</protein>
<organism evidence="1 2">
    <name type="scientific">Amycolatopsis magusensis</name>
    <dbReference type="NCBI Taxonomy" id="882444"/>
    <lineage>
        <taxon>Bacteria</taxon>
        <taxon>Bacillati</taxon>
        <taxon>Actinomycetota</taxon>
        <taxon>Actinomycetes</taxon>
        <taxon>Pseudonocardiales</taxon>
        <taxon>Pseudonocardiaceae</taxon>
        <taxon>Amycolatopsis</taxon>
    </lineage>
</organism>
<evidence type="ECO:0008006" key="3">
    <source>
        <dbReference type="Google" id="ProtNLM"/>
    </source>
</evidence>
<reference evidence="1 2" key="1">
    <citation type="submission" date="2021-03" db="EMBL/GenBank/DDBJ databases">
        <title>Sequencing the genomes of 1000 actinobacteria strains.</title>
        <authorList>
            <person name="Klenk H.-P."/>
        </authorList>
    </citation>
    <scope>NUCLEOTIDE SEQUENCE [LARGE SCALE GENOMIC DNA]</scope>
    <source>
        <strain evidence="1 2">DSM 45510</strain>
    </source>
</reference>
<dbReference type="InterPro" id="IPR024520">
    <property type="entry name" value="DUF3558"/>
</dbReference>
<proteinExistence type="predicted"/>
<name>A0ABS4PJI6_9PSEU</name>
<dbReference type="Pfam" id="PF12079">
    <property type="entry name" value="DUF3558"/>
    <property type="match status" value="1"/>
</dbReference>
<comment type="caution">
    <text evidence="1">The sequence shown here is derived from an EMBL/GenBank/DDBJ whole genome shotgun (WGS) entry which is preliminary data.</text>
</comment>
<dbReference type="EMBL" id="JAGGMS010000001">
    <property type="protein sequence ID" value="MBP2179533.1"/>
    <property type="molecule type" value="Genomic_DNA"/>
</dbReference>
<dbReference type="Proteomes" id="UP000741013">
    <property type="component" value="Unassembled WGS sequence"/>
</dbReference>